<dbReference type="AlphaFoldDB" id="A0A5J4Q2F5"/>
<evidence type="ECO:0000313" key="2">
    <source>
        <dbReference type="Proteomes" id="UP000324800"/>
    </source>
</evidence>
<organism evidence="1 2">
    <name type="scientific">Streblomastix strix</name>
    <dbReference type="NCBI Taxonomy" id="222440"/>
    <lineage>
        <taxon>Eukaryota</taxon>
        <taxon>Metamonada</taxon>
        <taxon>Preaxostyla</taxon>
        <taxon>Oxymonadida</taxon>
        <taxon>Streblomastigidae</taxon>
        <taxon>Streblomastix</taxon>
    </lineage>
</organism>
<dbReference type="EMBL" id="SNRW01047199">
    <property type="protein sequence ID" value="KAA6315955.1"/>
    <property type="molecule type" value="Genomic_DNA"/>
</dbReference>
<accession>A0A5J4Q2F5</accession>
<reference evidence="1 2" key="1">
    <citation type="submission" date="2019-03" db="EMBL/GenBank/DDBJ databases">
        <title>Single cell metagenomics reveals metabolic interactions within the superorganism composed of flagellate Streblomastix strix and complex community of Bacteroidetes bacteria on its surface.</title>
        <authorList>
            <person name="Treitli S.C."/>
            <person name="Kolisko M."/>
            <person name="Husnik F."/>
            <person name="Keeling P."/>
            <person name="Hampl V."/>
        </authorList>
    </citation>
    <scope>NUCLEOTIDE SEQUENCE [LARGE SCALE GENOMIC DNA]</scope>
    <source>
        <strain evidence="1">ST1C</strain>
    </source>
</reference>
<comment type="caution">
    <text evidence="1">The sequence shown here is derived from an EMBL/GenBank/DDBJ whole genome shotgun (WGS) entry which is preliminary data.</text>
</comment>
<proteinExistence type="predicted"/>
<sequence>MFTGLKLDTELCELSTAKPAAGRRAAATNICELFRQNMEIDTLDTDQTTAAPEEIPPNAITAARVFLAGLSGQETSQIDFYAEESKDICHNNAQHY</sequence>
<dbReference type="Proteomes" id="UP000324800">
    <property type="component" value="Unassembled WGS sequence"/>
</dbReference>
<gene>
    <name evidence="1" type="ORF">EZS28_055334</name>
</gene>
<name>A0A5J4Q2F5_9EUKA</name>
<protein>
    <submittedName>
        <fullName evidence="1">Uncharacterized protein</fullName>
    </submittedName>
</protein>
<evidence type="ECO:0000313" key="1">
    <source>
        <dbReference type="EMBL" id="KAA6315955.1"/>
    </source>
</evidence>